<name>A7IEX3_XANP2</name>
<dbReference type="SUPFAM" id="SSF46785">
    <property type="entry name" value="Winged helix' DNA-binding domain"/>
    <property type="match status" value="1"/>
</dbReference>
<dbReference type="eggNOG" id="COG2188">
    <property type="taxonomic scope" value="Bacteria"/>
</dbReference>
<reference evidence="6 7" key="1">
    <citation type="submission" date="2007-07" db="EMBL/GenBank/DDBJ databases">
        <title>Complete sequence of chromosome of Xanthobacter autotrophicus Py2.</title>
        <authorList>
            <consortium name="US DOE Joint Genome Institute"/>
            <person name="Copeland A."/>
            <person name="Lucas S."/>
            <person name="Lapidus A."/>
            <person name="Barry K."/>
            <person name="Glavina del Rio T."/>
            <person name="Hammon N."/>
            <person name="Israni S."/>
            <person name="Dalin E."/>
            <person name="Tice H."/>
            <person name="Pitluck S."/>
            <person name="Sims D."/>
            <person name="Brettin T."/>
            <person name="Bruce D."/>
            <person name="Detter J.C."/>
            <person name="Han C."/>
            <person name="Tapia R."/>
            <person name="Brainard J."/>
            <person name="Schmutz J."/>
            <person name="Larimer F."/>
            <person name="Land M."/>
            <person name="Hauser L."/>
            <person name="Kyrpides N."/>
            <person name="Kim E."/>
            <person name="Ensigns S.A."/>
            <person name="Richardson P."/>
        </authorList>
    </citation>
    <scope>NUCLEOTIDE SEQUENCE [LARGE SCALE GENOMIC DNA]</scope>
    <source>
        <strain evidence="7">ATCC BAA-1158 / Py2</strain>
    </source>
</reference>
<keyword evidence="1" id="KW-0805">Transcription regulation</keyword>
<dbReference type="NCBIfam" id="TIGR02325">
    <property type="entry name" value="C_P_lyase_phnF"/>
    <property type="match status" value="1"/>
</dbReference>
<protein>
    <submittedName>
        <fullName evidence="6">Transcriptional regulator, GntR family</fullName>
    </submittedName>
</protein>
<accession>A7IEX3</accession>
<dbReference type="HOGENOM" id="CLU_063236_2_2_5"/>
<dbReference type="Gene3D" id="1.10.10.10">
    <property type="entry name" value="Winged helix-like DNA-binding domain superfamily/Winged helix DNA-binding domain"/>
    <property type="match status" value="1"/>
</dbReference>
<dbReference type="CDD" id="cd07377">
    <property type="entry name" value="WHTH_GntR"/>
    <property type="match status" value="1"/>
</dbReference>
<dbReference type="PROSITE" id="PS50949">
    <property type="entry name" value="HTH_GNTR"/>
    <property type="match status" value="1"/>
</dbReference>
<dbReference type="Proteomes" id="UP000002417">
    <property type="component" value="Chromosome"/>
</dbReference>
<dbReference type="PhylomeDB" id="A7IEX3"/>
<dbReference type="InterPro" id="IPR011663">
    <property type="entry name" value="UTRA"/>
</dbReference>
<evidence type="ECO:0000313" key="7">
    <source>
        <dbReference type="Proteomes" id="UP000002417"/>
    </source>
</evidence>
<dbReference type="InterPro" id="IPR036388">
    <property type="entry name" value="WH-like_DNA-bd_sf"/>
</dbReference>
<evidence type="ECO:0000259" key="5">
    <source>
        <dbReference type="PROSITE" id="PS50949"/>
    </source>
</evidence>
<dbReference type="PANTHER" id="PTHR44846:SF1">
    <property type="entry name" value="MANNOSYL-D-GLYCERATE TRANSPORT_METABOLISM SYSTEM REPRESSOR MNGR-RELATED"/>
    <property type="match status" value="1"/>
</dbReference>
<feature type="region of interest" description="Disordered" evidence="4">
    <location>
        <begin position="1"/>
        <end position="35"/>
    </location>
</feature>
<keyword evidence="7" id="KW-1185">Reference proteome</keyword>
<keyword evidence="2" id="KW-0238">DNA-binding</keyword>
<dbReference type="SMART" id="SM00345">
    <property type="entry name" value="HTH_GNTR"/>
    <property type="match status" value="1"/>
</dbReference>
<dbReference type="EMBL" id="CP000781">
    <property type="protein sequence ID" value="ABS66566.1"/>
    <property type="molecule type" value="Genomic_DNA"/>
</dbReference>
<evidence type="ECO:0000256" key="2">
    <source>
        <dbReference type="ARBA" id="ARBA00023125"/>
    </source>
</evidence>
<dbReference type="GO" id="GO:0003700">
    <property type="term" value="F:DNA-binding transcription factor activity"/>
    <property type="evidence" value="ECO:0007669"/>
    <property type="project" value="InterPro"/>
</dbReference>
<dbReference type="GO" id="GO:0045892">
    <property type="term" value="P:negative regulation of DNA-templated transcription"/>
    <property type="evidence" value="ECO:0007669"/>
    <property type="project" value="TreeGrafter"/>
</dbReference>
<evidence type="ECO:0000256" key="1">
    <source>
        <dbReference type="ARBA" id="ARBA00023015"/>
    </source>
</evidence>
<proteinExistence type="predicted"/>
<feature type="compositionally biased region" description="Polar residues" evidence="4">
    <location>
        <begin position="1"/>
        <end position="23"/>
    </location>
</feature>
<dbReference type="InterPro" id="IPR036390">
    <property type="entry name" value="WH_DNA-bd_sf"/>
</dbReference>
<evidence type="ECO:0000313" key="6">
    <source>
        <dbReference type="EMBL" id="ABS66566.1"/>
    </source>
</evidence>
<gene>
    <name evidence="6" type="ordered locus">Xaut_1317</name>
</gene>
<dbReference type="Pfam" id="PF07702">
    <property type="entry name" value="UTRA"/>
    <property type="match status" value="1"/>
</dbReference>
<dbReference type="PRINTS" id="PR00035">
    <property type="entry name" value="HTHGNTR"/>
</dbReference>
<organism evidence="6 7">
    <name type="scientific">Xanthobacter autotrophicus (strain ATCC BAA-1158 / Py2)</name>
    <dbReference type="NCBI Taxonomy" id="78245"/>
    <lineage>
        <taxon>Bacteria</taxon>
        <taxon>Pseudomonadati</taxon>
        <taxon>Pseudomonadota</taxon>
        <taxon>Alphaproteobacteria</taxon>
        <taxon>Hyphomicrobiales</taxon>
        <taxon>Xanthobacteraceae</taxon>
        <taxon>Xanthobacter</taxon>
    </lineage>
</organism>
<feature type="domain" description="HTH gntR-type" evidence="5">
    <location>
        <begin position="40"/>
        <end position="108"/>
    </location>
</feature>
<evidence type="ECO:0000256" key="3">
    <source>
        <dbReference type="ARBA" id="ARBA00023163"/>
    </source>
</evidence>
<dbReference type="GO" id="GO:0003677">
    <property type="term" value="F:DNA binding"/>
    <property type="evidence" value="ECO:0007669"/>
    <property type="project" value="UniProtKB-KW"/>
</dbReference>
<dbReference type="PANTHER" id="PTHR44846">
    <property type="entry name" value="MANNOSYL-D-GLYCERATE TRANSPORT/METABOLISM SYSTEM REPRESSOR MNGR-RELATED"/>
    <property type="match status" value="1"/>
</dbReference>
<dbReference type="KEGG" id="xau:Xaut_1317"/>
<dbReference type="SMART" id="SM00866">
    <property type="entry name" value="UTRA"/>
    <property type="match status" value="1"/>
</dbReference>
<dbReference type="InterPro" id="IPR000524">
    <property type="entry name" value="Tscrpt_reg_HTH_GntR"/>
</dbReference>
<dbReference type="Pfam" id="PF00392">
    <property type="entry name" value="GntR"/>
    <property type="match status" value="1"/>
</dbReference>
<dbReference type="InterPro" id="IPR028978">
    <property type="entry name" value="Chorismate_lyase_/UTRA_dom_sf"/>
</dbReference>
<dbReference type="AlphaFoldDB" id="A7IEX3"/>
<dbReference type="Gene3D" id="3.40.1410.10">
    <property type="entry name" value="Chorismate lyase-like"/>
    <property type="match status" value="1"/>
</dbReference>
<dbReference type="InterPro" id="IPR012702">
    <property type="entry name" value="CP_lyase_PhnF"/>
</dbReference>
<evidence type="ECO:0000256" key="4">
    <source>
        <dbReference type="SAM" id="MobiDB-lite"/>
    </source>
</evidence>
<keyword evidence="3" id="KW-0804">Transcription</keyword>
<dbReference type="SUPFAM" id="SSF64288">
    <property type="entry name" value="Chorismate lyase-like"/>
    <property type="match status" value="1"/>
</dbReference>
<sequence length="271" mass="29326">MSGTSRSLSTKGHNPMTEATQTKADGGASGHEGVARGSGVTLWRQIAQRLEEEIHSGVLKPGARLPVEAELSETFGVNRHTLRRALAHLAEQGLIEATAGRGTFVKEPPLRYPIGARTRFSEIVSAGGREPFGRFLGSKVEDACPDVARELAVPEGTPVLRIESIHEADGVPISFGTAWFPHARLRDLDLVYAATGSLTRALATLGIEDYRRRETRITARPANGREIELLSLAPGRAVLVLERLDVEPNGVPLQWGRSSFAADRVQLVFKA</sequence>
<dbReference type="InterPro" id="IPR050679">
    <property type="entry name" value="Bact_HTH_transcr_reg"/>
</dbReference>
<dbReference type="STRING" id="78245.Xaut_1317"/>